<keyword evidence="3" id="KW-1185">Reference proteome</keyword>
<evidence type="ECO:0000313" key="3">
    <source>
        <dbReference type="Proteomes" id="UP001623592"/>
    </source>
</evidence>
<evidence type="ECO:0000256" key="1">
    <source>
        <dbReference type="SAM" id="MobiDB-lite"/>
    </source>
</evidence>
<dbReference type="EMBL" id="JBJIAA010000013">
    <property type="protein sequence ID" value="MFL0251837.1"/>
    <property type="molecule type" value="Genomic_DNA"/>
</dbReference>
<dbReference type="Proteomes" id="UP001623592">
    <property type="component" value="Unassembled WGS sequence"/>
</dbReference>
<dbReference type="RefSeq" id="WP_406788489.1">
    <property type="nucleotide sequence ID" value="NZ_JBJIAA010000013.1"/>
</dbReference>
<feature type="compositionally biased region" description="Basic and acidic residues" evidence="1">
    <location>
        <begin position="19"/>
        <end position="33"/>
    </location>
</feature>
<gene>
    <name evidence="2" type="ORF">ACJDT4_15570</name>
</gene>
<organism evidence="2 3">
    <name type="scientific">Clostridium neuense</name>
    <dbReference type="NCBI Taxonomy" id="1728934"/>
    <lineage>
        <taxon>Bacteria</taxon>
        <taxon>Bacillati</taxon>
        <taxon>Bacillota</taxon>
        <taxon>Clostridia</taxon>
        <taxon>Eubacteriales</taxon>
        <taxon>Clostridiaceae</taxon>
        <taxon>Clostridium</taxon>
    </lineage>
</organism>
<name>A0ABW8THQ9_9CLOT</name>
<protein>
    <submittedName>
        <fullName evidence="2">Uncharacterized protein</fullName>
    </submittedName>
</protein>
<comment type="caution">
    <text evidence="2">The sequence shown here is derived from an EMBL/GenBank/DDBJ whole genome shotgun (WGS) entry which is preliminary data.</text>
</comment>
<evidence type="ECO:0000313" key="2">
    <source>
        <dbReference type="EMBL" id="MFL0251837.1"/>
    </source>
</evidence>
<feature type="compositionally biased region" description="Polar residues" evidence="1">
    <location>
        <begin position="34"/>
        <end position="47"/>
    </location>
</feature>
<proteinExistence type="predicted"/>
<feature type="region of interest" description="Disordered" evidence="1">
    <location>
        <begin position="1"/>
        <end position="47"/>
    </location>
</feature>
<accession>A0ABW8THQ9</accession>
<sequence length="47" mass="5458">MEKQKKSSTNNQWTSLPEEEAKNTCNDKKEKTATDNQWTSTLKNNVK</sequence>
<reference evidence="2 3" key="1">
    <citation type="submission" date="2024-11" db="EMBL/GenBank/DDBJ databases">
        <authorList>
            <person name="Heng Y.C."/>
            <person name="Lim A.C.H."/>
            <person name="Lee J.K.Y."/>
            <person name="Kittelmann S."/>
        </authorList>
    </citation>
    <scope>NUCLEOTIDE SEQUENCE [LARGE SCALE GENOMIC DNA]</scope>
    <source>
        <strain evidence="2 3">WILCCON 0114</strain>
    </source>
</reference>